<sequence length="258" mass="28101">MSSLDNGLRILALINDARPLLRVTDVSELLDLPKASVSRTLRVLCDAGWLERQQTGSGYGMGHKALELAQHYYARHACIDKVDAALKLLVERYGFTGHAGKVVGSERVLLIARQGWYPLQHAAKVAERKFAFDSIIGQAILARDSDEAVFAVLGLRTSAKAIHGLDEQTVANALKTIRTDGIALSNSLITPGISSVGAALEDQRTGERIGFCLSFPASAADTKHLESLKSDIYTSALEIGCEVRDAFWEQRRSKRPNS</sequence>
<feature type="domain" description="IclR-ED" evidence="5">
    <location>
        <begin position="64"/>
        <end position="245"/>
    </location>
</feature>
<evidence type="ECO:0000256" key="1">
    <source>
        <dbReference type="ARBA" id="ARBA00023015"/>
    </source>
</evidence>
<dbReference type="InterPro" id="IPR005471">
    <property type="entry name" value="Tscrpt_reg_IclR_N"/>
</dbReference>
<name>A0ABS5S0E5_9HYPH</name>
<accession>A0ABS5S0E5</accession>
<dbReference type="EMBL" id="JAFMNX010000002">
    <property type="protein sequence ID" value="MBS9721392.1"/>
    <property type="molecule type" value="Genomic_DNA"/>
</dbReference>
<feature type="domain" description="HTH iclR-type" evidence="4">
    <location>
        <begin position="1"/>
        <end position="63"/>
    </location>
</feature>
<gene>
    <name evidence="6" type="ORF">JYU29_11900</name>
</gene>
<evidence type="ECO:0000313" key="6">
    <source>
        <dbReference type="EMBL" id="MBS9721392.1"/>
    </source>
</evidence>
<evidence type="ECO:0000256" key="3">
    <source>
        <dbReference type="ARBA" id="ARBA00023163"/>
    </source>
</evidence>
<dbReference type="InterPro" id="IPR050707">
    <property type="entry name" value="HTH_MetabolicPath_Reg"/>
</dbReference>
<protein>
    <submittedName>
        <fullName evidence="6">Helix-turn-helix domain-containing protein</fullName>
    </submittedName>
</protein>
<evidence type="ECO:0000259" key="4">
    <source>
        <dbReference type="PROSITE" id="PS51077"/>
    </source>
</evidence>
<comment type="caution">
    <text evidence="6">The sequence shown here is derived from an EMBL/GenBank/DDBJ whole genome shotgun (WGS) entry which is preliminary data.</text>
</comment>
<reference evidence="6 7" key="1">
    <citation type="submission" date="2021-03" db="EMBL/GenBank/DDBJ databases">
        <title>Tianweitania aestuarii sp. nov., isolated from a tidal flat.</title>
        <authorList>
            <person name="Park S."/>
            <person name="Yoon J.-H."/>
        </authorList>
    </citation>
    <scope>NUCLEOTIDE SEQUENCE [LARGE SCALE GENOMIC DNA]</scope>
    <source>
        <strain evidence="6 7">BSSL-BM11</strain>
    </source>
</reference>
<dbReference type="SUPFAM" id="SSF46785">
    <property type="entry name" value="Winged helix' DNA-binding domain"/>
    <property type="match status" value="1"/>
</dbReference>
<dbReference type="InterPro" id="IPR029016">
    <property type="entry name" value="GAF-like_dom_sf"/>
</dbReference>
<dbReference type="Pfam" id="PF09339">
    <property type="entry name" value="HTH_IclR"/>
    <property type="match status" value="1"/>
</dbReference>
<dbReference type="PROSITE" id="PS51078">
    <property type="entry name" value="ICLR_ED"/>
    <property type="match status" value="1"/>
</dbReference>
<evidence type="ECO:0000259" key="5">
    <source>
        <dbReference type="PROSITE" id="PS51078"/>
    </source>
</evidence>
<organism evidence="6 7">
    <name type="scientific">Tianweitania aestuarii</name>
    <dbReference type="NCBI Taxonomy" id="2814886"/>
    <lineage>
        <taxon>Bacteria</taxon>
        <taxon>Pseudomonadati</taxon>
        <taxon>Pseudomonadota</taxon>
        <taxon>Alphaproteobacteria</taxon>
        <taxon>Hyphomicrobiales</taxon>
        <taxon>Phyllobacteriaceae</taxon>
        <taxon>Tianweitania</taxon>
    </lineage>
</organism>
<keyword evidence="3" id="KW-0804">Transcription</keyword>
<dbReference type="PANTHER" id="PTHR30136:SF35">
    <property type="entry name" value="HTH-TYPE TRANSCRIPTIONAL REGULATOR RV1719"/>
    <property type="match status" value="1"/>
</dbReference>
<dbReference type="SUPFAM" id="SSF55781">
    <property type="entry name" value="GAF domain-like"/>
    <property type="match status" value="1"/>
</dbReference>
<dbReference type="InterPro" id="IPR036388">
    <property type="entry name" value="WH-like_DNA-bd_sf"/>
</dbReference>
<dbReference type="Proteomes" id="UP001297272">
    <property type="component" value="Unassembled WGS sequence"/>
</dbReference>
<dbReference type="RefSeq" id="WP_213984993.1">
    <property type="nucleotide sequence ID" value="NZ_JAFMNX010000002.1"/>
</dbReference>
<dbReference type="InterPro" id="IPR014757">
    <property type="entry name" value="Tscrpt_reg_IclR_C"/>
</dbReference>
<dbReference type="InterPro" id="IPR011991">
    <property type="entry name" value="ArsR-like_HTH"/>
</dbReference>
<evidence type="ECO:0000313" key="7">
    <source>
        <dbReference type="Proteomes" id="UP001297272"/>
    </source>
</evidence>
<dbReference type="InterPro" id="IPR036390">
    <property type="entry name" value="WH_DNA-bd_sf"/>
</dbReference>
<dbReference type="SMART" id="SM00346">
    <property type="entry name" value="HTH_ICLR"/>
    <property type="match status" value="1"/>
</dbReference>
<keyword evidence="1" id="KW-0805">Transcription regulation</keyword>
<keyword evidence="2" id="KW-0238">DNA-binding</keyword>
<dbReference type="Gene3D" id="3.30.450.40">
    <property type="match status" value="1"/>
</dbReference>
<dbReference type="PROSITE" id="PS51077">
    <property type="entry name" value="HTH_ICLR"/>
    <property type="match status" value="1"/>
</dbReference>
<dbReference type="CDD" id="cd00090">
    <property type="entry name" value="HTH_ARSR"/>
    <property type="match status" value="1"/>
</dbReference>
<dbReference type="Gene3D" id="1.10.10.10">
    <property type="entry name" value="Winged helix-like DNA-binding domain superfamily/Winged helix DNA-binding domain"/>
    <property type="match status" value="1"/>
</dbReference>
<proteinExistence type="predicted"/>
<dbReference type="PANTHER" id="PTHR30136">
    <property type="entry name" value="HELIX-TURN-HELIX TRANSCRIPTIONAL REGULATOR, ICLR FAMILY"/>
    <property type="match status" value="1"/>
</dbReference>
<evidence type="ECO:0000256" key="2">
    <source>
        <dbReference type="ARBA" id="ARBA00023125"/>
    </source>
</evidence>
<keyword evidence="7" id="KW-1185">Reference proteome</keyword>